<gene>
    <name evidence="2" type="ORF">ABIE04_001564</name>
</gene>
<evidence type="ECO:0000256" key="1">
    <source>
        <dbReference type="SAM" id="SignalP"/>
    </source>
</evidence>
<dbReference type="Gene3D" id="2.40.160.20">
    <property type="match status" value="1"/>
</dbReference>
<feature type="chain" id="PRO_5047536992" description="Lipid A 3-O-deacylase" evidence="1">
    <location>
        <begin position="25"/>
        <end position="173"/>
    </location>
</feature>
<dbReference type="Pfam" id="PF09411">
    <property type="entry name" value="PagL"/>
    <property type="match status" value="1"/>
</dbReference>
<organism evidence="2 3">
    <name type="scientific">Rhodanobacter soli</name>
    <dbReference type="NCBI Taxonomy" id="590609"/>
    <lineage>
        <taxon>Bacteria</taxon>
        <taxon>Pseudomonadati</taxon>
        <taxon>Pseudomonadota</taxon>
        <taxon>Gammaproteobacteria</taxon>
        <taxon>Lysobacterales</taxon>
        <taxon>Rhodanobacteraceae</taxon>
        <taxon>Rhodanobacter</taxon>
    </lineage>
</organism>
<protein>
    <recommendedName>
        <fullName evidence="4">Lipid A 3-O-deacylase</fullName>
    </recommendedName>
</protein>
<evidence type="ECO:0000313" key="3">
    <source>
        <dbReference type="Proteomes" id="UP001549251"/>
    </source>
</evidence>
<proteinExistence type="predicted"/>
<dbReference type="EMBL" id="JBEPSD010000001">
    <property type="protein sequence ID" value="MET4569237.1"/>
    <property type="molecule type" value="Genomic_DNA"/>
</dbReference>
<sequence length="173" mass="18717">MSLRPLIRSALVLTLVTAALPAAATRFEVQAGRSNSNGHSANTAFVEAVFAPQPLGQTRFTWSPDVSLGWIDGRHVATDNSRYTTRDSVALLAAGARFHLGGTGDWYQPLFLSEQLAVTNRATHALSSHYQFVSTLGWQAKHFSVAIRHISNGGLHRPNTGETMALVGFAFDI</sequence>
<feature type="signal peptide" evidence="1">
    <location>
        <begin position="1"/>
        <end position="24"/>
    </location>
</feature>
<comment type="caution">
    <text evidence="2">The sequence shown here is derived from an EMBL/GenBank/DDBJ whole genome shotgun (WGS) entry which is preliminary data.</text>
</comment>
<accession>A0ABV2PX78</accession>
<keyword evidence="1" id="KW-0732">Signal</keyword>
<dbReference type="InterPro" id="IPR018550">
    <property type="entry name" value="Lipid-A_deacylase-rel"/>
</dbReference>
<dbReference type="Proteomes" id="UP001549251">
    <property type="component" value="Unassembled WGS sequence"/>
</dbReference>
<keyword evidence="3" id="KW-1185">Reference proteome</keyword>
<evidence type="ECO:0008006" key="4">
    <source>
        <dbReference type="Google" id="ProtNLM"/>
    </source>
</evidence>
<dbReference type="RefSeq" id="WP_354548391.1">
    <property type="nucleotide sequence ID" value="NZ_JBEPSD010000001.1"/>
</dbReference>
<evidence type="ECO:0000313" key="2">
    <source>
        <dbReference type="EMBL" id="MET4569237.1"/>
    </source>
</evidence>
<name>A0ABV2PX78_9GAMM</name>
<reference evidence="2 3" key="1">
    <citation type="submission" date="2024-06" db="EMBL/GenBank/DDBJ databases">
        <title>Sorghum-associated microbial communities from plants grown in Nebraska, USA.</title>
        <authorList>
            <person name="Schachtman D."/>
        </authorList>
    </citation>
    <scope>NUCLEOTIDE SEQUENCE [LARGE SCALE GENOMIC DNA]</scope>
    <source>
        <strain evidence="2 3">1757</strain>
    </source>
</reference>